<keyword evidence="5 9" id="KW-1133">Transmembrane helix</keyword>
<comment type="caution">
    <text evidence="11">The sequence shown here is derived from an EMBL/GenBank/DDBJ whole genome shotgun (WGS) entry which is preliminary data.</text>
</comment>
<reference evidence="11 12" key="1">
    <citation type="submission" date="2022-06" db="EMBL/GenBank/DDBJ databases">
        <title>Ideonella sp. NS12-5 Genome sequencing and assembly.</title>
        <authorList>
            <person name="Jung Y."/>
        </authorList>
    </citation>
    <scope>NUCLEOTIDE SEQUENCE [LARGE SCALE GENOMIC DNA]</scope>
    <source>
        <strain evidence="11 12">NS12-5</strain>
    </source>
</reference>
<comment type="subcellular location">
    <subcellularLocation>
        <location evidence="1">Cell membrane</location>
        <topology evidence="1">Single-pass membrane protein</topology>
    </subcellularLocation>
</comment>
<proteinExistence type="inferred from homology"/>
<evidence type="ECO:0000256" key="9">
    <source>
        <dbReference type="SAM" id="Phobius"/>
    </source>
</evidence>
<dbReference type="InterPro" id="IPR050330">
    <property type="entry name" value="Bact_OuterMem_StrucFunc"/>
</dbReference>
<dbReference type="SUPFAM" id="SSF103088">
    <property type="entry name" value="OmpA-like"/>
    <property type="match status" value="1"/>
</dbReference>
<dbReference type="Pfam" id="PF00691">
    <property type="entry name" value="OmpA"/>
    <property type="match status" value="1"/>
</dbReference>
<comment type="similarity">
    <text evidence="2">Belongs to the MotB family.</text>
</comment>
<evidence type="ECO:0000256" key="1">
    <source>
        <dbReference type="ARBA" id="ARBA00004162"/>
    </source>
</evidence>
<dbReference type="PANTHER" id="PTHR30329">
    <property type="entry name" value="STATOR ELEMENT OF FLAGELLAR MOTOR COMPLEX"/>
    <property type="match status" value="1"/>
</dbReference>
<evidence type="ECO:0000259" key="10">
    <source>
        <dbReference type="PROSITE" id="PS51123"/>
    </source>
</evidence>
<keyword evidence="4 9" id="KW-0812">Transmembrane</keyword>
<evidence type="ECO:0000256" key="6">
    <source>
        <dbReference type="ARBA" id="ARBA00023136"/>
    </source>
</evidence>
<evidence type="ECO:0000313" key="12">
    <source>
        <dbReference type="Proteomes" id="UP001204851"/>
    </source>
</evidence>
<gene>
    <name evidence="11" type="ORF">M0L44_10160</name>
</gene>
<evidence type="ECO:0000256" key="8">
    <source>
        <dbReference type="SAM" id="MobiDB-lite"/>
    </source>
</evidence>
<dbReference type="RefSeq" id="WP_252769607.1">
    <property type="nucleotide sequence ID" value="NZ_JAMXMC010000005.1"/>
</dbReference>
<name>A0ABT1BMD2_9BURK</name>
<evidence type="ECO:0000313" key="11">
    <source>
        <dbReference type="EMBL" id="MCO5977074.1"/>
    </source>
</evidence>
<dbReference type="PROSITE" id="PS51123">
    <property type="entry name" value="OMPA_2"/>
    <property type="match status" value="1"/>
</dbReference>
<feature type="region of interest" description="Disordered" evidence="8">
    <location>
        <begin position="68"/>
        <end position="112"/>
    </location>
</feature>
<feature type="region of interest" description="Disordered" evidence="8">
    <location>
        <begin position="280"/>
        <end position="315"/>
    </location>
</feature>
<dbReference type="Gene3D" id="3.30.1330.60">
    <property type="entry name" value="OmpA-like domain"/>
    <property type="match status" value="1"/>
</dbReference>
<dbReference type="InterPro" id="IPR036737">
    <property type="entry name" value="OmpA-like_sf"/>
</dbReference>
<keyword evidence="12" id="KW-1185">Reference proteome</keyword>
<accession>A0ABT1BMD2</accession>
<dbReference type="EMBL" id="JAMXMC010000005">
    <property type="protein sequence ID" value="MCO5977074.1"/>
    <property type="molecule type" value="Genomic_DNA"/>
</dbReference>
<dbReference type="CDD" id="cd07185">
    <property type="entry name" value="OmpA_C-like"/>
    <property type="match status" value="1"/>
</dbReference>
<dbReference type="Pfam" id="PF13677">
    <property type="entry name" value="MotB_plug"/>
    <property type="match status" value="1"/>
</dbReference>
<dbReference type="PANTHER" id="PTHR30329:SF21">
    <property type="entry name" value="LIPOPROTEIN YIAD-RELATED"/>
    <property type="match status" value="1"/>
</dbReference>
<dbReference type="InterPro" id="IPR025713">
    <property type="entry name" value="MotB-like_N_dom"/>
</dbReference>
<feature type="transmembrane region" description="Helical" evidence="9">
    <location>
        <begin position="30"/>
        <end position="49"/>
    </location>
</feature>
<evidence type="ECO:0000256" key="2">
    <source>
        <dbReference type="ARBA" id="ARBA00008914"/>
    </source>
</evidence>
<feature type="compositionally biased region" description="Polar residues" evidence="8">
    <location>
        <begin position="304"/>
        <end position="315"/>
    </location>
</feature>
<evidence type="ECO:0000256" key="4">
    <source>
        <dbReference type="ARBA" id="ARBA00022692"/>
    </source>
</evidence>
<dbReference type="InterPro" id="IPR006665">
    <property type="entry name" value="OmpA-like"/>
</dbReference>
<evidence type="ECO:0000256" key="5">
    <source>
        <dbReference type="ARBA" id="ARBA00022989"/>
    </source>
</evidence>
<protein>
    <submittedName>
        <fullName evidence="11">OmpA family protein</fullName>
    </submittedName>
</protein>
<sequence length="315" mass="33859">MAKTESHEPTIIKRVSARGHDDGHGGAWKVAFADFCLALLCLFLVLWLLNAREKEEIEKTMQAVMGNPMEEGSQGRVPEFDGSPNGSLISREPVPGQGGQSTADGSDAPARQQLDNPEQLRALAQRLSDMAEEAGLAGHLETTVTAEGLRVMLHDTEGEGMFARGSAVLNKRFSGLLRQMGPIFARIRNQLLILGHTDATPYFNVDVGGFSNWNLSNQRAMAARLTLLNGGMHPDSVLQVIGMADKAPLDMEHPRAAPNRRIELVVLTGPQARRLASAFGMPATPAANGGDGGDSGTLRRAREQVNQSLAPTQEP</sequence>
<organism evidence="11 12">
    <name type="scientific">Ideonella oryzae</name>
    <dbReference type="NCBI Taxonomy" id="2937441"/>
    <lineage>
        <taxon>Bacteria</taxon>
        <taxon>Pseudomonadati</taxon>
        <taxon>Pseudomonadota</taxon>
        <taxon>Betaproteobacteria</taxon>
        <taxon>Burkholderiales</taxon>
        <taxon>Sphaerotilaceae</taxon>
        <taxon>Ideonella</taxon>
    </lineage>
</organism>
<evidence type="ECO:0000256" key="7">
    <source>
        <dbReference type="PROSITE-ProRule" id="PRU00473"/>
    </source>
</evidence>
<keyword evidence="6 7" id="KW-0472">Membrane</keyword>
<dbReference type="Proteomes" id="UP001204851">
    <property type="component" value="Unassembled WGS sequence"/>
</dbReference>
<feature type="domain" description="OmpA-like" evidence="10">
    <location>
        <begin position="151"/>
        <end position="270"/>
    </location>
</feature>
<evidence type="ECO:0000256" key="3">
    <source>
        <dbReference type="ARBA" id="ARBA00022475"/>
    </source>
</evidence>
<keyword evidence="3" id="KW-1003">Cell membrane</keyword>